<comment type="caution">
    <text evidence="2">The sequence shown here is derived from an EMBL/GenBank/DDBJ whole genome shotgun (WGS) entry which is preliminary data.</text>
</comment>
<organism evidence="2 3">
    <name type="scientific">Euphydryas editha</name>
    <name type="common">Edith's checkerspot</name>
    <dbReference type="NCBI Taxonomy" id="104508"/>
    <lineage>
        <taxon>Eukaryota</taxon>
        <taxon>Metazoa</taxon>
        <taxon>Ecdysozoa</taxon>
        <taxon>Arthropoda</taxon>
        <taxon>Hexapoda</taxon>
        <taxon>Insecta</taxon>
        <taxon>Pterygota</taxon>
        <taxon>Neoptera</taxon>
        <taxon>Endopterygota</taxon>
        <taxon>Lepidoptera</taxon>
        <taxon>Glossata</taxon>
        <taxon>Ditrysia</taxon>
        <taxon>Papilionoidea</taxon>
        <taxon>Nymphalidae</taxon>
        <taxon>Nymphalinae</taxon>
        <taxon>Euphydryas</taxon>
    </lineage>
</organism>
<sequence length="262" mass="29157">MVNTTSVQYWQRTTICVCLSSKQESGGDQFEYRRARIARELWAGGGRVACWWGAPPDAYDAVGCSVLLVCDSVDVLVSCWEGSRFREYKVPSSKIIEFVKQKLSPDSARTPEYSNRSTNWSESDKSSGPTISVTFITASERITKSIKRQCEAQINNQITSMLVNLGLQTAMSRVRVHVAALACEAPCVRLLAAHLAAPLDAQGLPHAFRPVVEMYTKRQNILELALREMTVIAKQSNQSKSSEEIQLFALYSIPDSLCRIIT</sequence>
<gene>
    <name evidence="2" type="ORF">EEDITHA_LOCUS10326</name>
</gene>
<evidence type="ECO:0000256" key="1">
    <source>
        <dbReference type="SAM" id="MobiDB-lite"/>
    </source>
</evidence>
<feature type="compositionally biased region" description="Polar residues" evidence="1">
    <location>
        <begin position="112"/>
        <end position="128"/>
    </location>
</feature>
<feature type="region of interest" description="Disordered" evidence="1">
    <location>
        <begin position="106"/>
        <end position="128"/>
    </location>
</feature>
<dbReference type="Proteomes" id="UP001153954">
    <property type="component" value="Unassembled WGS sequence"/>
</dbReference>
<dbReference type="EMBL" id="CAKOGL010000014">
    <property type="protein sequence ID" value="CAH2094790.1"/>
    <property type="molecule type" value="Genomic_DNA"/>
</dbReference>
<protein>
    <submittedName>
        <fullName evidence="2">Uncharacterized protein</fullName>
    </submittedName>
</protein>
<proteinExistence type="predicted"/>
<reference evidence="2" key="1">
    <citation type="submission" date="2022-03" db="EMBL/GenBank/DDBJ databases">
        <authorList>
            <person name="Tunstrom K."/>
        </authorList>
    </citation>
    <scope>NUCLEOTIDE SEQUENCE</scope>
</reference>
<keyword evidence="3" id="KW-1185">Reference proteome</keyword>
<name>A0AAU9UDB2_EUPED</name>
<dbReference type="AlphaFoldDB" id="A0AAU9UDB2"/>
<accession>A0AAU9UDB2</accession>
<evidence type="ECO:0000313" key="2">
    <source>
        <dbReference type="EMBL" id="CAH2094790.1"/>
    </source>
</evidence>
<evidence type="ECO:0000313" key="3">
    <source>
        <dbReference type="Proteomes" id="UP001153954"/>
    </source>
</evidence>